<name>A0A3S5BJT3_9PLAT</name>
<gene>
    <name evidence="1" type="ORF">PXEA_LOCUS20327</name>
</gene>
<dbReference type="AlphaFoldDB" id="A0A3S5BJT3"/>
<keyword evidence="2" id="KW-1185">Reference proteome</keyword>
<evidence type="ECO:0000313" key="2">
    <source>
        <dbReference type="Proteomes" id="UP000784294"/>
    </source>
</evidence>
<proteinExistence type="predicted"/>
<evidence type="ECO:0000313" key="1">
    <source>
        <dbReference type="EMBL" id="VEL26887.1"/>
    </source>
</evidence>
<accession>A0A3S5BJT3</accession>
<comment type="caution">
    <text evidence="1">The sequence shown here is derived from an EMBL/GenBank/DDBJ whole genome shotgun (WGS) entry which is preliminary data.</text>
</comment>
<reference evidence="1" key="1">
    <citation type="submission" date="2018-11" db="EMBL/GenBank/DDBJ databases">
        <authorList>
            <consortium name="Pathogen Informatics"/>
        </authorList>
    </citation>
    <scope>NUCLEOTIDE SEQUENCE</scope>
</reference>
<dbReference type="Proteomes" id="UP000784294">
    <property type="component" value="Unassembled WGS sequence"/>
</dbReference>
<sequence length="111" mass="12356">MSPSNTLTANQSHHKNAQLRPTLLEFSSPSWTAVQNIHLGLLCLCSLTRGFYPPILGLNPGGDADKIWAKTGLQASVTRRLFWLHSPVNRSGNKHRHTLSTSMWAERGRIV</sequence>
<protein>
    <submittedName>
        <fullName evidence="1">Uncharacterized protein</fullName>
    </submittedName>
</protein>
<organism evidence="1 2">
    <name type="scientific">Protopolystoma xenopodis</name>
    <dbReference type="NCBI Taxonomy" id="117903"/>
    <lineage>
        <taxon>Eukaryota</taxon>
        <taxon>Metazoa</taxon>
        <taxon>Spiralia</taxon>
        <taxon>Lophotrochozoa</taxon>
        <taxon>Platyhelminthes</taxon>
        <taxon>Monogenea</taxon>
        <taxon>Polyopisthocotylea</taxon>
        <taxon>Polystomatidea</taxon>
        <taxon>Polystomatidae</taxon>
        <taxon>Protopolystoma</taxon>
    </lineage>
</organism>
<dbReference type="EMBL" id="CAAALY010083437">
    <property type="protein sequence ID" value="VEL26887.1"/>
    <property type="molecule type" value="Genomic_DNA"/>
</dbReference>